<evidence type="ECO:0000256" key="7">
    <source>
        <dbReference type="SAM" id="MobiDB-lite"/>
    </source>
</evidence>
<keyword evidence="5 10" id="KW-0418">Kinase</keyword>
<feature type="compositionally biased region" description="Basic and acidic residues" evidence="7">
    <location>
        <begin position="36"/>
        <end position="55"/>
    </location>
</feature>
<evidence type="ECO:0000313" key="10">
    <source>
        <dbReference type="EMBL" id="TWT52398.1"/>
    </source>
</evidence>
<dbReference type="Gene3D" id="3.30.200.20">
    <property type="entry name" value="Phosphorylase Kinase, domain 1"/>
    <property type="match status" value="1"/>
</dbReference>
<evidence type="ECO:0000256" key="2">
    <source>
        <dbReference type="ARBA" id="ARBA00022527"/>
    </source>
</evidence>
<gene>
    <name evidence="10" type="primary">pknB_2</name>
    <name evidence="10" type="ORF">Pla22_00220</name>
</gene>
<keyword evidence="6" id="KW-0067">ATP-binding</keyword>
<feature type="transmembrane region" description="Helical" evidence="8">
    <location>
        <begin position="369"/>
        <end position="394"/>
    </location>
</feature>
<evidence type="ECO:0000259" key="9">
    <source>
        <dbReference type="PROSITE" id="PS50011"/>
    </source>
</evidence>
<evidence type="ECO:0000256" key="8">
    <source>
        <dbReference type="SAM" id="Phobius"/>
    </source>
</evidence>
<keyword evidence="4" id="KW-0547">Nucleotide-binding</keyword>
<keyword evidence="8" id="KW-0812">Transmembrane</keyword>
<dbReference type="SUPFAM" id="SSF56112">
    <property type="entry name" value="Protein kinase-like (PK-like)"/>
    <property type="match status" value="1"/>
</dbReference>
<dbReference type="EC" id="2.7.11.1" evidence="1"/>
<keyword evidence="8" id="KW-1133">Transmembrane helix</keyword>
<dbReference type="InterPro" id="IPR011009">
    <property type="entry name" value="Kinase-like_dom_sf"/>
</dbReference>
<dbReference type="Proteomes" id="UP000316598">
    <property type="component" value="Unassembled WGS sequence"/>
</dbReference>
<dbReference type="SMART" id="SM00220">
    <property type="entry name" value="S_TKc"/>
    <property type="match status" value="1"/>
</dbReference>
<dbReference type="Pfam" id="PF00069">
    <property type="entry name" value="Pkinase"/>
    <property type="match status" value="1"/>
</dbReference>
<sequence length="578" mass="63067">MVRPTRSFNLTIQWYRHDVRGQKRLQESARMSIESHAYDGLDDPTRTRQQCREDDAGPTDKSQSEHDDCVGNLPVIGTLVGDSLLLSEIARGAMGVVYKARQQSLDRMVAVKMVLEGGCDRDQLRQRFDNEARFAASLDHPGIVPVYEVGRWQGLPYFVMALVDGESLAERLRDGPLKPDIAAEIAFQTADAISHAHHHKIIHRDLKPANILINCDGRAMITDFGVSKTLGSSSDLTSTGELIGTPHYMPPEQAGANGGKVGPASDVYAIGAVLYAMLTGRPPFLAATPIDVVSQVLTQEPVRPLSLNSAVPIELDVITGKCLQKSPADRYGSASELANDLKRFLTGEPISARPPGVLQRMKMFLRAHVMLASVSGSAALLLILMNIVSMFALVRTRSEVAELTDALEVAVQMRQTERRVFASVTGRSSSNPTADQIASDANYVSFEIQRLLAAADHYQTSRPELSMQLLIAAIQTSQQNLIAPGDATVSRLRGAVALMQKAQSPDSFNESNLDSGVEVRPLDEMNVDELILEAQKRFPQKMSVIDRALLGLLPIDVDSRVGGEVNVEQGTPKMDEQI</sequence>
<dbReference type="OrthoDB" id="6111975at2"/>
<dbReference type="CDD" id="cd14014">
    <property type="entry name" value="STKc_PknB_like"/>
    <property type="match status" value="1"/>
</dbReference>
<dbReference type="FunFam" id="1.10.510.10:FF:000021">
    <property type="entry name" value="Serine/threonine protein kinase"/>
    <property type="match status" value="1"/>
</dbReference>
<comment type="caution">
    <text evidence="10">The sequence shown here is derived from an EMBL/GenBank/DDBJ whole genome shotgun (WGS) entry which is preliminary data.</text>
</comment>
<feature type="domain" description="Protein kinase" evidence="9">
    <location>
        <begin position="83"/>
        <end position="345"/>
    </location>
</feature>
<evidence type="ECO:0000256" key="1">
    <source>
        <dbReference type="ARBA" id="ARBA00012513"/>
    </source>
</evidence>
<evidence type="ECO:0000256" key="4">
    <source>
        <dbReference type="ARBA" id="ARBA00022741"/>
    </source>
</evidence>
<protein>
    <recommendedName>
        <fullName evidence="1">non-specific serine/threonine protein kinase</fullName>
        <ecNumber evidence="1">2.7.11.1</ecNumber>
    </recommendedName>
</protein>
<evidence type="ECO:0000256" key="5">
    <source>
        <dbReference type="ARBA" id="ARBA00022777"/>
    </source>
</evidence>
<dbReference type="PROSITE" id="PS50011">
    <property type="entry name" value="PROTEIN_KINASE_DOM"/>
    <property type="match status" value="1"/>
</dbReference>
<dbReference type="EMBL" id="SJPI01000001">
    <property type="protein sequence ID" value="TWT52398.1"/>
    <property type="molecule type" value="Genomic_DNA"/>
</dbReference>
<keyword evidence="8" id="KW-0472">Membrane</keyword>
<evidence type="ECO:0000256" key="6">
    <source>
        <dbReference type="ARBA" id="ARBA00022840"/>
    </source>
</evidence>
<dbReference type="InterPro" id="IPR000719">
    <property type="entry name" value="Prot_kinase_dom"/>
</dbReference>
<dbReference type="GO" id="GO:0005524">
    <property type="term" value="F:ATP binding"/>
    <property type="evidence" value="ECO:0007669"/>
    <property type="project" value="UniProtKB-KW"/>
</dbReference>
<dbReference type="PANTHER" id="PTHR43289:SF6">
    <property type="entry name" value="SERINE_THREONINE-PROTEIN KINASE NEKL-3"/>
    <property type="match status" value="1"/>
</dbReference>
<organism evidence="10 11">
    <name type="scientific">Rubripirellula amarantea</name>
    <dbReference type="NCBI Taxonomy" id="2527999"/>
    <lineage>
        <taxon>Bacteria</taxon>
        <taxon>Pseudomonadati</taxon>
        <taxon>Planctomycetota</taxon>
        <taxon>Planctomycetia</taxon>
        <taxon>Pirellulales</taxon>
        <taxon>Pirellulaceae</taxon>
        <taxon>Rubripirellula</taxon>
    </lineage>
</organism>
<dbReference type="PANTHER" id="PTHR43289">
    <property type="entry name" value="MITOGEN-ACTIVATED PROTEIN KINASE KINASE KINASE 20-RELATED"/>
    <property type="match status" value="1"/>
</dbReference>
<dbReference type="Gene3D" id="1.10.510.10">
    <property type="entry name" value="Transferase(Phosphotransferase) domain 1"/>
    <property type="match status" value="1"/>
</dbReference>
<keyword evidence="3 10" id="KW-0808">Transferase</keyword>
<reference evidence="10 11" key="1">
    <citation type="submission" date="2019-02" db="EMBL/GenBank/DDBJ databases">
        <title>Deep-cultivation of Planctomycetes and their phenomic and genomic characterization uncovers novel biology.</title>
        <authorList>
            <person name="Wiegand S."/>
            <person name="Jogler M."/>
            <person name="Boedeker C."/>
            <person name="Pinto D."/>
            <person name="Vollmers J."/>
            <person name="Rivas-Marin E."/>
            <person name="Kohn T."/>
            <person name="Peeters S.H."/>
            <person name="Heuer A."/>
            <person name="Rast P."/>
            <person name="Oberbeckmann S."/>
            <person name="Bunk B."/>
            <person name="Jeske O."/>
            <person name="Meyerdierks A."/>
            <person name="Storesund J.E."/>
            <person name="Kallscheuer N."/>
            <person name="Luecker S."/>
            <person name="Lage O.M."/>
            <person name="Pohl T."/>
            <person name="Merkel B.J."/>
            <person name="Hornburger P."/>
            <person name="Mueller R.-W."/>
            <person name="Bruemmer F."/>
            <person name="Labrenz M."/>
            <person name="Spormann A.M."/>
            <person name="Op Den Camp H."/>
            <person name="Overmann J."/>
            <person name="Amann R."/>
            <person name="Jetten M.S.M."/>
            <person name="Mascher T."/>
            <person name="Medema M.H."/>
            <person name="Devos D.P."/>
            <person name="Kaster A.-K."/>
            <person name="Ovreas L."/>
            <person name="Rohde M."/>
            <person name="Galperin M.Y."/>
            <person name="Jogler C."/>
        </authorList>
    </citation>
    <scope>NUCLEOTIDE SEQUENCE [LARGE SCALE GENOMIC DNA]</scope>
    <source>
        <strain evidence="10 11">Pla22</strain>
    </source>
</reference>
<proteinExistence type="predicted"/>
<keyword evidence="11" id="KW-1185">Reference proteome</keyword>
<name>A0A5C5WP26_9BACT</name>
<dbReference type="InterPro" id="IPR008271">
    <property type="entry name" value="Ser/Thr_kinase_AS"/>
</dbReference>
<feature type="region of interest" description="Disordered" evidence="7">
    <location>
        <begin position="35"/>
        <end position="68"/>
    </location>
</feature>
<dbReference type="GO" id="GO:0004674">
    <property type="term" value="F:protein serine/threonine kinase activity"/>
    <property type="evidence" value="ECO:0007669"/>
    <property type="project" value="UniProtKB-KW"/>
</dbReference>
<keyword evidence="2" id="KW-0723">Serine/threonine-protein kinase</keyword>
<evidence type="ECO:0000256" key="3">
    <source>
        <dbReference type="ARBA" id="ARBA00022679"/>
    </source>
</evidence>
<evidence type="ECO:0000313" key="11">
    <source>
        <dbReference type="Proteomes" id="UP000316598"/>
    </source>
</evidence>
<dbReference type="PROSITE" id="PS00108">
    <property type="entry name" value="PROTEIN_KINASE_ST"/>
    <property type="match status" value="1"/>
</dbReference>
<dbReference type="AlphaFoldDB" id="A0A5C5WP26"/>
<accession>A0A5C5WP26</accession>